<protein>
    <submittedName>
        <fullName evidence="1">Uncharacterized protein</fullName>
    </submittedName>
</protein>
<keyword evidence="2" id="KW-1185">Reference proteome</keyword>
<reference evidence="1 2" key="1">
    <citation type="journal article" date="2018" name="Front. Microbiol.">
        <title>Jumbo Bacteriophages Are Represented Within an Increasing Diversity of Environmental Viruses Infecting the Emerging Phytopathogen, Dickeya solani.</title>
        <authorList>
            <person name="Day A.W."/>
            <person name="Ahn J."/>
            <person name="Salmond G.P.C."/>
        </authorList>
    </citation>
    <scope>NUCLEOTIDE SEQUENCE [LARGE SCALE GENOMIC DNA]</scope>
</reference>
<dbReference type="Proteomes" id="UP000262440">
    <property type="component" value="Segment"/>
</dbReference>
<gene>
    <name evidence="1" type="ORF">AD1_251</name>
</gene>
<evidence type="ECO:0000313" key="1">
    <source>
        <dbReference type="EMBL" id="AXG67295.1"/>
    </source>
</evidence>
<dbReference type="EMBL" id="MH460463">
    <property type="protein sequence ID" value="AXG67295.1"/>
    <property type="molecule type" value="Genomic_DNA"/>
</dbReference>
<proteinExistence type="predicted"/>
<sequence>MSQTLGASLGARFAVTSQANIEKRKKRDPKNRTLSCAATSAQHDAVGILANKLNVSRSRAVEIAVEELLAKHGVKVQTDNE</sequence>
<evidence type="ECO:0000313" key="2">
    <source>
        <dbReference type="Proteomes" id="UP000262440"/>
    </source>
</evidence>
<accession>A0A384ZYJ6</accession>
<organism evidence="1 2">
    <name type="scientific">Dickeya phage vB_DsoM_AD1</name>
    <dbReference type="NCBI Taxonomy" id="2283029"/>
    <lineage>
        <taxon>Viruses</taxon>
        <taxon>Duplodnaviria</taxon>
        <taxon>Heunggongvirae</taxon>
        <taxon>Uroviricota</taxon>
        <taxon>Caudoviricetes</taxon>
        <taxon>Alexandravirus</taxon>
        <taxon>Alexandravirus AD1</taxon>
    </lineage>
</organism>
<name>A0A384ZYJ6_9CAUD</name>